<dbReference type="Proteomes" id="UP000472265">
    <property type="component" value="Chromosome 9"/>
</dbReference>
<dbReference type="Ensembl" id="ENSSAUT00010002791.1">
    <property type="protein sequence ID" value="ENSSAUP00010002641.1"/>
    <property type="gene ID" value="ENSSAUG00010001299.1"/>
</dbReference>
<sequence length="160" mass="17753">SSSLPNLLILMNISVKYRMICFVIAEPPSFVEELKALEVVKGSTAVFACKVAGSAPFKVTWIKDGKPIKSSQKYLIDSENVSLNIQDCKVEDVGAYQCVVANDVGSCTGFQLWVLWLPWSAKWPVHFHCRLNGAKGNKRSPTAPNINLCMLKTVCHWSYS</sequence>
<reference evidence="2" key="3">
    <citation type="submission" date="2025-09" db="UniProtKB">
        <authorList>
            <consortium name="Ensembl"/>
        </authorList>
    </citation>
    <scope>IDENTIFICATION</scope>
</reference>
<dbReference type="GeneTree" id="ENSGT00960000187365"/>
<organism evidence="2 3">
    <name type="scientific">Sparus aurata</name>
    <name type="common">Gilthead sea bream</name>
    <dbReference type="NCBI Taxonomy" id="8175"/>
    <lineage>
        <taxon>Eukaryota</taxon>
        <taxon>Metazoa</taxon>
        <taxon>Chordata</taxon>
        <taxon>Craniata</taxon>
        <taxon>Vertebrata</taxon>
        <taxon>Euteleostomi</taxon>
        <taxon>Actinopterygii</taxon>
        <taxon>Neopterygii</taxon>
        <taxon>Teleostei</taxon>
        <taxon>Neoteleostei</taxon>
        <taxon>Acanthomorphata</taxon>
        <taxon>Eupercaria</taxon>
        <taxon>Spariformes</taxon>
        <taxon>Sparidae</taxon>
        <taxon>Sparus</taxon>
    </lineage>
</organism>
<dbReference type="SMART" id="SM00409">
    <property type="entry name" value="IG"/>
    <property type="match status" value="1"/>
</dbReference>
<proteinExistence type="predicted"/>
<evidence type="ECO:0000313" key="2">
    <source>
        <dbReference type="Ensembl" id="ENSSAUP00010002641.1"/>
    </source>
</evidence>
<reference evidence="2" key="2">
    <citation type="submission" date="2025-08" db="UniProtKB">
        <authorList>
            <consortium name="Ensembl"/>
        </authorList>
    </citation>
    <scope>IDENTIFICATION</scope>
</reference>
<feature type="domain" description="Ig-like" evidence="1">
    <location>
        <begin position="28"/>
        <end position="102"/>
    </location>
</feature>
<name>A0A671TMN9_SPAAU</name>
<accession>A0A671TMN9</accession>
<dbReference type="InParanoid" id="A0A671TMN9"/>
<protein>
    <recommendedName>
        <fullName evidence="1">Ig-like domain-containing protein</fullName>
    </recommendedName>
</protein>
<dbReference type="AlphaFoldDB" id="A0A671TMN9"/>
<dbReference type="InterPro" id="IPR003598">
    <property type="entry name" value="Ig_sub2"/>
</dbReference>
<dbReference type="Pfam" id="PF07679">
    <property type="entry name" value="I-set"/>
    <property type="match status" value="1"/>
</dbReference>
<dbReference type="InterPro" id="IPR013783">
    <property type="entry name" value="Ig-like_fold"/>
</dbReference>
<reference evidence="2" key="1">
    <citation type="submission" date="2021-04" db="EMBL/GenBank/DDBJ databases">
        <authorList>
            <consortium name="Wellcome Sanger Institute Data Sharing"/>
        </authorList>
    </citation>
    <scope>NUCLEOTIDE SEQUENCE [LARGE SCALE GENOMIC DNA]</scope>
</reference>
<dbReference type="Gene3D" id="2.60.40.10">
    <property type="entry name" value="Immunoglobulins"/>
    <property type="match status" value="1"/>
</dbReference>
<dbReference type="InterPro" id="IPR007110">
    <property type="entry name" value="Ig-like_dom"/>
</dbReference>
<dbReference type="InterPro" id="IPR036179">
    <property type="entry name" value="Ig-like_dom_sf"/>
</dbReference>
<dbReference type="FunFam" id="2.60.40.10:FF:000022">
    <property type="entry name" value="Cardiac titin"/>
    <property type="match status" value="1"/>
</dbReference>
<dbReference type="PANTHER" id="PTHR47633">
    <property type="entry name" value="IMMUNOGLOBULIN"/>
    <property type="match status" value="1"/>
</dbReference>
<evidence type="ECO:0000313" key="3">
    <source>
        <dbReference type="Proteomes" id="UP000472265"/>
    </source>
</evidence>
<dbReference type="PROSITE" id="PS50835">
    <property type="entry name" value="IG_LIKE"/>
    <property type="match status" value="1"/>
</dbReference>
<evidence type="ECO:0000259" key="1">
    <source>
        <dbReference type="PROSITE" id="PS50835"/>
    </source>
</evidence>
<dbReference type="SUPFAM" id="SSF48726">
    <property type="entry name" value="Immunoglobulin"/>
    <property type="match status" value="1"/>
</dbReference>
<dbReference type="InterPro" id="IPR013098">
    <property type="entry name" value="Ig_I-set"/>
</dbReference>
<dbReference type="SMART" id="SM00408">
    <property type="entry name" value="IGc2"/>
    <property type="match status" value="1"/>
</dbReference>
<keyword evidence="3" id="KW-1185">Reference proteome</keyword>
<dbReference type="InterPro" id="IPR003599">
    <property type="entry name" value="Ig_sub"/>
</dbReference>